<protein>
    <submittedName>
        <fullName evidence="1">Uncharacterized protein</fullName>
    </submittedName>
</protein>
<keyword evidence="2" id="KW-1185">Reference proteome</keyword>
<evidence type="ECO:0000313" key="1">
    <source>
        <dbReference type="EMBL" id="GFH32162.1"/>
    </source>
</evidence>
<dbReference type="Proteomes" id="UP000485058">
    <property type="component" value="Unassembled WGS sequence"/>
</dbReference>
<name>A0A6A0AHP2_HAELA</name>
<feature type="non-terminal residue" evidence="1">
    <location>
        <position position="1"/>
    </location>
</feature>
<comment type="caution">
    <text evidence="1">The sequence shown here is derived from an EMBL/GenBank/DDBJ whole genome shotgun (WGS) entry which is preliminary data.</text>
</comment>
<accession>A0A6A0AHP2</accession>
<reference evidence="1 2" key="1">
    <citation type="submission" date="2020-02" db="EMBL/GenBank/DDBJ databases">
        <title>Draft genome sequence of Haematococcus lacustris strain NIES-144.</title>
        <authorList>
            <person name="Morimoto D."/>
            <person name="Nakagawa S."/>
            <person name="Yoshida T."/>
            <person name="Sawayama S."/>
        </authorList>
    </citation>
    <scope>NUCLEOTIDE SEQUENCE [LARGE SCALE GENOMIC DNA]</scope>
    <source>
        <strain evidence="1 2">NIES-144</strain>
    </source>
</reference>
<evidence type="ECO:0000313" key="2">
    <source>
        <dbReference type="Proteomes" id="UP000485058"/>
    </source>
</evidence>
<gene>
    <name evidence="1" type="ORF">HaLaN_31337</name>
</gene>
<dbReference type="AlphaFoldDB" id="A0A6A0AHP2"/>
<feature type="non-terminal residue" evidence="1">
    <location>
        <position position="76"/>
    </location>
</feature>
<sequence>MTITKQRALAAVGRNGRLLRPKGMPSLQITLMRSARSTNEMKKIGKEVGKMRKILEREVAFLYFRGTGSSRPETSV</sequence>
<dbReference type="EMBL" id="BLLF01006330">
    <property type="protein sequence ID" value="GFH32162.1"/>
    <property type="molecule type" value="Genomic_DNA"/>
</dbReference>
<proteinExistence type="predicted"/>
<organism evidence="1 2">
    <name type="scientific">Haematococcus lacustris</name>
    <name type="common">Green alga</name>
    <name type="synonym">Haematococcus pluvialis</name>
    <dbReference type="NCBI Taxonomy" id="44745"/>
    <lineage>
        <taxon>Eukaryota</taxon>
        <taxon>Viridiplantae</taxon>
        <taxon>Chlorophyta</taxon>
        <taxon>core chlorophytes</taxon>
        <taxon>Chlorophyceae</taxon>
        <taxon>CS clade</taxon>
        <taxon>Chlamydomonadales</taxon>
        <taxon>Haematococcaceae</taxon>
        <taxon>Haematococcus</taxon>
    </lineage>
</organism>